<dbReference type="GO" id="GO:0030154">
    <property type="term" value="P:cell differentiation"/>
    <property type="evidence" value="ECO:0007669"/>
    <property type="project" value="UniProtKB-ARBA"/>
</dbReference>
<feature type="domain" description="Fibronectin type-III" evidence="3">
    <location>
        <begin position="195"/>
        <end position="290"/>
    </location>
</feature>
<dbReference type="AlphaFoldDB" id="A0A3S3NWZ8"/>
<dbReference type="InterPro" id="IPR013098">
    <property type="entry name" value="Ig_I-set"/>
</dbReference>
<dbReference type="InterPro" id="IPR013783">
    <property type="entry name" value="Ig-like_fold"/>
</dbReference>
<reference evidence="4 5" key="1">
    <citation type="journal article" date="2018" name="Gigascience">
        <title>Genomes of trombidid mites reveal novel predicted allergens and laterally-transferred genes associated with secondary metabolism.</title>
        <authorList>
            <person name="Dong X."/>
            <person name="Chaisiri K."/>
            <person name="Xia D."/>
            <person name="Armstrong S.D."/>
            <person name="Fang Y."/>
            <person name="Donnelly M.J."/>
            <person name="Kadowaki T."/>
            <person name="McGarry J.W."/>
            <person name="Darby A.C."/>
            <person name="Makepeace B.L."/>
        </authorList>
    </citation>
    <scope>NUCLEOTIDE SEQUENCE [LARGE SCALE GENOMIC DNA]</scope>
    <source>
        <strain evidence="4">UoL-WK</strain>
    </source>
</reference>
<evidence type="ECO:0000313" key="4">
    <source>
        <dbReference type="EMBL" id="RWS10740.1"/>
    </source>
</evidence>
<feature type="domain" description="Ig-like" evidence="2">
    <location>
        <begin position="79"/>
        <end position="186"/>
    </location>
</feature>
<dbReference type="EMBL" id="NCKU01001981">
    <property type="protein sequence ID" value="RWS10740.1"/>
    <property type="molecule type" value="Genomic_DNA"/>
</dbReference>
<dbReference type="InterPro" id="IPR003961">
    <property type="entry name" value="FN3_dom"/>
</dbReference>
<dbReference type="PANTHER" id="PTHR23278">
    <property type="entry name" value="SIDESTEP PROTEIN"/>
    <property type="match status" value="1"/>
</dbReference>
<keyword evidence="1" id="KW-0812">Transmembrane</keyword>
<proteinExistence type="predicted"/>
<dbReference type="PANTHER" id="PTHR23278:SF19">
    <property type="entry name" value="OBSCURIN"/>
    <property type="match status" value="1"/>
</dbReference>
<dbReference type="Pfam" id="PF07679">
    <property type="entry name" value="I-set"/>
    <property type="match status" value="2"/>
</dbReference>
<keyword evidence="1" id="KW-0472">Membrane</keyword>
<name>A0A3S3NWZ8_9ACAR</name>
<dbReference type="PROSITE" id="PS50853">
    <property type="entry name" value="FN3"/>
    <property type="match status" value="1"/>
</dbReference>
<accession>A0A3S3NWZ8</accession>
<dbReference type="STRING" id="1965070.A0A3S3NWZ8"/>
<dbReference type="Pfam" id="PF00041">
    <property type="entry name" value="fn3"/>
    <property type="match status" value="1"/>
</dbReference>
<dbReference type="Proteomes" id="UP000285301">
    <property type="component" value="Unassembled WGS sequence"/>
</dbReference>
<dbReference type="CDD" id="cd00063">
    <property type="entry name" value="FN3"/>
    <property type="match status" value="1"/>
</dbReference>
<organism evidence="4 5">
    <name type="scientific">Dinothrombium tinctorium</name>
    <dbReference type="NCBI Taxonomy" id="1965070"/>
    <lineage>
        <taxon>Eukaryota</taxon>
        <taxon>Metazoa</taxon>
        <taxon>Ecdysozoa</taxon>
        <taxon>Arthropoda</taxon>
        <taxon>Chelicerata</taxon>
        <taxon>Arachnida</taxon>
        <taxon>Acari</taxon>
        <taxon>Acariformes</taxon>
        <taxon>Trombidiformes</taxon>
        <taxon>Prostigmata</taxon>
        <taxon>Anystina</taxon>
        <taxon>Parasitengona</taxon>
        <taxon>Trombidioidea</taxon>
        <taxon>Trombidiidae</taxon>
        <taxon>Dinothrombium</taxon>
    </lineage>
</organism>
<dbReference type="InterPro" id="IPR036179">
    <property type="entry name" value="Ig-like_dom_sf"/>
</dbReference>
<dbReference type="OrthoDB" id="6429305at2759"/>
<gene>
    <name evidence="4" type="ORF">B4U79_17579</name>
</gene>
<feature type="transmembrane region" description="Helical" evidence="1">
    <location>
        <begin position="314"/>
        <end position="339"/>
    </location>
</feature>
<dbReference type="SUPFAM" id="SSF48726">
    <property type="entry name" value="Immunoglobulin"/>
    <property type="match status" value="2"/>
</dbReference>
<dbReference type="InterPro" id="IPR036116">
    <property type="entry name" value="FN3_sf"/>
</dbReference>
<dbReference type="SUPFAM" id="SSF49265">
    <property type="entry name" value="Fibronectin type III"/>
    <property type="match status" value="1"/>
</dbReference>
<evidence type="ECO:0000259" key="3">
    <source>
        <dbReference type="PROSITE" id="PS50853"/>
    </source>
</evidence>
<keyword evidence="1" id="KW-1133">Transmembrane helix</keyword>
<dbReference type="GO" id="GO:0009653">
    <property type="term" value="P:anatomical structure morphogenesis"/>
    <property type="evidence" value="ECO:0007669"/>
    <property type="project" value="UniProtKB-ARBA"/>
</dbReference>
<dbReference type="SMART" id="SM00060">
    <property type="entry name" value="FN3"/>
    <property type="match status" value="1"/>
</dbReference>
<dbReference type="PROSITE" id="PS50835">
    <property type="entry name" value="IG_LIKE"/>
    <property type="match status" value="2"/>
</dbReference>
<evidence type="ECO:0000256" key="1">
    <source>
        <dbReference type="SAM" id="Phobius"/>
    </source>
</evidence>
<dbReference type="Gene3D" id="2.60.40.10">
    <property type="entry name" value="Immunoglobulins"/>
    <property type="match status" value="3"/>
</dbReference>
<keyword evidence="5" id="KW-1185">Reference proteome</keyword>
<protein>
    <submittedName>
        <fullName evidence="4">Nephrin-like protein</fullName>
    </submittedName>
</protein>
<evidence type="ECO:0000313" key="5">
    <source>
        <dbReference type="Proteomes" id="UP000285301"/>
    </source>
</evidence>
<dbReference type="InterPro" id="IPR007110">
    <property type="entry name" value="Ig-like_dom"/>
</dbReference>
<evidence type="ECO:0000259" key="2">
    <source>
        <dbReference type="PROSITE" id="PS50835"/>
    </source>
</evidence>
<dbReference type="CDD" id="cd00096">
    <property type="entry name" value="Ig"/>
    <property type="match status" value="1"/>
</dbReference>
<comment type="caution">
    <text evidence="4">The sequence shown here is derived from an EMBL/GenBank/DDBJ whole genome shotgun (WGS) entry which is preliminary data.</text>
</comment>
<feature type="domain" description="Ig-like" evidence="2">
    <location>
        <begin position="1"/>
        <end position="72"/>
    </location>
</feature>
<sequence length="454" mass="50842">MCEAIGNPTNDKMIVWKRNESDAVIVKSERILISNEKGKSTLTLLETHTSDIGHYKCIAFNGIGAQSETIINLVLKQKPVIIDTNMFAAVSEAEDVVIKCKVKAVPNAMFRWSNDVEGDLFLTSSREDLHSKESKRTHRYSIINENFANFEFESRLIIKQVTATDIGGKFKCSAYNTLGQDSIEITLRQKGKPEAPINVTIAVINHDSVTLSLIPGFDGGSQQTFRAKYRKISTNPEHDHYQISEESNSTRITINGLEQATEYVIAVIAKNDFGESNFASKSLRFTTKFADDASGGSPLIDTFEKEKSKSYSKIALMIIVIALGLLIALANCAFIFIYIKRKKTNDLQKNVQCCENRNGVIVSNQYHEESDQLQQQKQHHSKSAENLQFTRAEFDGDLNAEIDRQQFEFIATSLMIENSSDVNGGSKHCKVVSFHENIDNECSCFLKTVDNTSF</sequence>